<gene>
    <name evidence="7" type="ORF">SAMN02745223_02208</name>
    <name evidence="6" type="ORF">VW29_19470</name>
</gene>
<evidence type="ECO:0000259" key="5">
    <source>
        <dbReference type="Pfam" id="PF01011"/>
    </source>
</evidence>
<keyword evidence="4" id="KW-0732">Signal</keyword>
<dbReference type="EMBL" id="FQVC01000006">
    <property type="protein sequence ID" value="SHF28380.1"/>
    <property type="molecule type" value="Genomic_DNA"/>
</dbReference>
<dbReference type="Proteomes" id="UP000184533">
    <property type="component" value="Unassembled WGS sequence"/>
</dbReference>
<dbReference type="InterPro" id="IPR018391">
    <property type="entry name" value="PQQ_b-propeller_rpt"/>
</dbReference>
<feature type="domain" description="Pyrrolo-quinoline quinone repeat" evidence="5">
    <location>
        <begin position="481"/>
        <end position="544"/>
    </location>
</feature>
<dbReference type="PANTHER" id="PTHR32303:SF20">
    <property type="entry name" value="QUINOPROTEIN ETHANOL DEHYDROGENASE"/>
    <property type="match status" value="1"/>
</dbReference>
<evidence type="ECO:0000313" key="9">
    <source>
        <dbReference type="Proteomes" id="UP000184533"/>
    </source>
</evidence>
<accession>A0A0F5L3N1</accession>
<protein>
    <submittedName>
        <fullName evidence="7">Alcohol dehydrogenase (Cytochrome c)</fullName>
    </submittedName>
</protein>
<dbReference type="PATRIC" id="fig|1121477.3.peg.669"/>
<dbReference type="GO" id="GO:0016491">
    <property type="term" value="F:oxidoreductase activity"/>
    <property type="evidence" value="ECO:0007669"/>
    <property type="project" value="UniProtKB-KW"/>
</dbReference>
<dbReference type="Pfam" id="PF01011">
    <property type="entry name" value="PQQ"/>
    <property type="match status" value="2"/>
</dbReference>
<dbReference type="STRING" id="1121477.SAMN02745223_02208"/>
<dbReference type="SUPFAM" id="SSF50998">
    <property type="entry name" value="Quinoprotein alcohol dehydrogenase-like"/>
    <property type="match status" value="1"/>
</dbReference>
<dbReference type="Proteomes" id="UP000033608">
    <property type="component" value="Unassembled WGS sequence"/>
</dbReference>
<dbReference type="PROSITE" id="PS51257">
    <property type="entry name" value="PROKAR_LIPOPROTEIN"/>
    <property type="match status" value="1"/>
</dbReference>
<organism evidence="6 8">
    <name type="scientific">Devosia limi DSM 17137</name>
    <dbReference type="NCBI Taxonomy" id="1121477"/>
    <lineage>
        <taxon>Bacteria</taxon>
        <taxon>Pseudomonadati</taxon>
        <taxon>Pseudomonadota</taxon>
        <taxon>Alphaproteobacteria</taxon>
        <taxon>Hyphomicrobiales</taxon>
        <taxon>Devosiaceae</taxon>
        <taxon>Devosia</taxon>
    </lineage>
</organism>
<dbReference type="PANTHER" id="PTHR32303">
    <property type="entry name" value="QUINOPROTEIN ALCOHOL DEHYDROGENASE (CYTOCHROME C)"/>
    <property type="match status" value="1"/>
</dbReference>
<comment type="similarity">
    <text evidence="2">Belongs to the bacterial PQQ dehydrogenase family.</text>
</comment>
<evidence type="ECO:0000313" key="6">
    <source>
        <dbReference type="EMBL" id="KKB76825.1"/>
    </source>
</evidence>
<reference evidence="7 9" key="2">
    <citation type="submission" date="2016-11" db="EMBL/GenBank/DDBJ databases">
        <authorList>
            <person name="Jaros S."/>
            <person name="Januszkiewicz K."/>
            <person name="Wedrychowicz H."/>
        </authorList>
    </citation>
    <scope>NUCLEOTIDE SEQUENCE [LARGE SCALE GENOMIC DNA]</scope>
    <source>
        <strain evidence="7 9">DSM 17137</strain>
    </source>
</reference>
<dbReference type="AlphaFoldDB" id="A0A0F5L3N1"/>
<dbReference type="EMBL" id="LAJF01000148">
    <property type="protein sequence ID" value="KKB76825.1"/>
    <property type="molecule type" value="Genomic_DNA"/>
</dbReference>
<dbReference type="SMART" id="SM00564">
    <property type="entry name" value="PQQ"/>
    <property type="match status" value="5"/>
</dbReference>
<sequence length="586" mass="63931">MFSGKILALLAVAASSCSLLAVQVAAQDPIDSISPVTKEMLLNPPDSDWLMWRRTYDGWGYSPLDQINKENVGQLQLAWSWGMSPGGRSQETPLVHDGVMFLQNSTHLIQALNAATGDLIWEYQYELPDDVNPNGERSKAIYEDKLIVATRDAHLIALDINTGQLVWDKQVANYEQGFAFSSGPIVANGVIIQGTTGCSNAQPGGCFFTGHDVETGAELWRVHTIARGDTPEGNSWNGLPVESRYGASAWITGSYDPEQNLVFAGVGQIYPWNAEIAGLTPPSSDPDVTNEALYTNSTLAIDPNTGELKWYYQHLPTDSLDLDYVYERLLIDLPVDGEMRQQVVTTGKIGIIESLDRTSGEWLWSKETGPQNVVLSIDPETGEKEINPDVIPVIGETTFNCPADPGAKAWQATAYSPRTKALYLPMVEFCSNTTVNPLDPGEIYTGGGLQTYSRVPHPDSDGNIGQVRAINLEDQSEMWEYRQYAPVTSSTLPTGGGLVFVGTLDRHFLAFDDETGDILWRSGKLTNSLESFPISYEADGKQYVAIVANWASGLGRLQSLTPDVVLPANNPAAVFVFALPDQMAGN</sequence>
<feature type="domain" description="Pyrrolo-quinoline quinone repeat" evidence="5">
    <location>
        <begin position="49"/>
        <end position="365"/>
    </location>
</feature>
<keyword evidence="3" id="KW-0560">Oxidoreductase</keyword>
<dbReference type="OrthoDB" id="9794322at2"/>
<dbReference type="InterPro" id="IPR011047">
    <property type="entry name" value="Quinoprotein_ADH-like_sf"/>
</dbReference>
<dbReference type="Gene3D" id="2.140.10.10">
    <property type="entry name" value="Quinoprotein alcohol dehydrogenase-like superfamily"/>
    <property type="match status" value="1"/>
</dbReference>
<evidence type="ECO:0000256" key="2">
    <source>
        <dbReference type="ARBA" id="ARBA00008156"/>
    </source>
</evidence>
<keyword evidence="8" id="KW-1185">Reference proteome</keyword>
<name>A0A0F5L3N1_9HYPH</name>
<proteinExistence type="inferred from homology"/>
<dbReference type="RefSeq" id="WP_046136952.1">
    <property type="nucleotide sequence ID" value="NZ_FQVC01000006.1"/>
</dbReference>
<feature type="chain" id="PRO_5015038282" evidence="4">
    <location>
        <begin position="22"/>
        <end position="586"/>
    </location>
</feature>
<evidence type="ECO:0000313" key="8">
    <source>
        <dbReference type="Proteomes" id="UP000033608"/>
    </source>
</evidence>
<reference evidence="6 8" key="1">
    <citation type="submission" date="2015-03" db="EMBL/GenBank/DDBJ databases">
        <authorList>
            <person name="Hassan Y.I."/>
            <person name="Lepp D."/>
            <person name="Zhou T."/>
        </authorList>
    </citation>
    <scope>NUCLEOTIDE SEQUENCE [LARGE SCALE GENOMIC DNA]</scope>
    <source>
        <strain evidence="6 8">DSM 17137</strain>
    </source>
</reference>
<evidence type="ECO:0000256" key="4">
    <source>
        <dbReference type="SAM" id="SignalP"/>
    </source>
</evidence>
<feature type="signal peptide" evidence="4">
    <location>
        <begin position="1"/>
        <end position="21"/>
    </location>
</feature>
<dbReference type="InterPro" id="IPR002372">
    <property type="entry name" value="PQQ_rpt_dom"/>
</dbReference>
<evidence type="ECO:0000256" key="1">
    <source>
        <dbReference type="ARBA" id="ARBA00001931"/>
    </source>
</evidence>
<evidence type="ECO:0000256" key="3">
    <source>
        <dbReference type="ARBA" id="ARBA00023002"/>
    </source>
</evidence>
<evidence type="ECO:0000313" key="7">
    <source>
        <dbReference type="EMBL" id="SHF28380.1"/>
    </source>
</evidence>
<comment type="cofactor">
    <cofactor evidence="1">
        <name>pyrroloquinoline quinone</name>
        <dbReference type="ChEBI" id="CHEBI:58442"/>
    </cofactor>
</comment>